<dbReference type="Proteomes" id="UP000553059">
    <property type="component" value="Unassembled WGS sequence"/>
</dbReference>
<evidence type="ECO:0000313" key="2">
    <source>
        <dbReference type="EMBL" id="HHY27476.1"/>
    </source>
</evidence>
<dbReference type="InterPro" id="IPR027417">
    <property type="entry name" value="P-loop_NTPase"/>
</dbReference>
<dbReference type="SUPFAM" id="SSF52540">
    <property type="entry name" value="P-loop containing nucleoside triphosphate hydrolases"/>
    <property type="match status" value="1"/>
</dbReference>
<dbReference type="Gene3D" id="3.40.50.300">
    <property type="entry name" value="P-loop containing nucleotide triphosphate hydrolases"/>
    <property type="match status" value="1"/>
</dbReference>
<dbReference type="InterPro" id="IPR038729">
    <property type="entry name" value="Rad50/SbcC_AAA"/>
</dbReference>
<feature type="domain" description="Rad50/SbcC-type AAA" evidence="1">
    <location>
        <begin position="32"/>
        <end position="85"/>
    </location>
</feature>
<gene>
    <name evidence="2" type="ORF">GX523_12190</name>
</gene>
<evidence type="ECO:0000259" key="1">
    <source>
        <dbReference type="Pfam" id="PF13476"/>
    </source>
</evidence>
<organism evidence="2 3">
    <name type="scientific">Desulfitobacterium dehalogenans</name>
    <dbReference type="NCBI Taxonomy" id="36854"/>
    <lineage>
        <taxon>Bacteria</taxon>
        <taxon>Bacillati</taxon>
        <taxon>Bacillota</taxon>
        <taxon>Clostridia</taxon>
        <taxon>Eubacteriales</taxon>
        <taxon>Desulfitobacteriaceae</taxon>
        <taxon>Desulfitobacterium</taxon>
    </lineage>
</organism>
<dbReference type="EMBL" id="DUTF01000261">
    <property type="protein sequence ID" value="HHY27476.1"/>
    <property type="molecule type" value="Genomic_DNA"/>
</dbReference>
<dbReference type="Pfam" id="PF13476">
    <property type="entry name" value="AAA_23"/>
    <property type="match status" value="1"/>
</dbReference>
<reference evidence="2 3" key="1">
    <citation type="journal article" date="2020" name="Biotechnol. Biofuels">
        <title>New insights from the biogas microbiome by comprehensive genome-resolved metagenomics of nearly 1600 species originating from multiple anaerobic digesters.</title>
        <authorList>
            <person name="Campanaro S."/>
            <person name="Treu L."/>
            <person name="Rodriguez-R L.M."/>
            <person name="Kovalovszki A."/>
            <person name="Ziels R.M."/>
            <person name="Maus I."/>
            <person name="Zhu X."/>
            <person name="Kougias P.G."/>
            <person name="Basile A."/>
            <person name="Luo G."/>
            <person name="Schluter A."/>
            <person name="Konstantinidis K.T."/>
            <person name="Angelidaki I."/>
        </authorList>
    </citation>
    <scope>NUCLEOTIDE SEQUENCE [LARGE SCALE GENOMIC DNA]</scope>
    <source>
        <strain evidence="2">AS05jafATM_4</strain>
    </source>
</reference>
<accession>A0A7C7D6I1</accession>
<dbReference type="GO" id="GO:0016887">
    <property type="term" value="F:ATP hydrolysis activity"/>
    <property type="evidence" value="ECO:0007669"/>
    <property type="project" value="InterPro"/>
</dbReference>
<proteinExistence type="predicted"/>
<dbReference type="GO" id="GO:0006302">
    <property type="term" value="P:double-strand break repair"/>
    <property type="evidence" value="ECO:0007669"/>
    <property type="project" value="InterPro"/>
</dbReference>
<sequence>MAYLKRVTLNWERADNRNTYPFNIPALVNCASLDTNHNVVFFVGENGTGKSTLLEAIAYQCGFGIGGGDRNYDIGLSDESVRLATILTLSWMPKINQGFFLRAETFFDFAKHLDERSKDPYAGGRGVYNAYGGKSLNQQSHGEAFLSLFVHRFGGKSL</sequence>
<protein>
    <submittedName>
        <fullName evidence="2">AAA family ATPase</fullName>
    </submittedName>
</protein>
<feature type="non-terminal residue" evidence="2">
    <location>
        <position position="158"/>
    </location>
</feature>
<dbReference type="AlphaFoldDB" id="A0A7C7D6I1"/>
<name>A0A7C7D6I1_9FIRM</name>
<evidence type="ECO:0000313" key="3">
    <source>
        <dbReference type="Proteomes" id="UP000553059"/>
    </source>
</evidence>
<comment type="caution">
    <text evidence="2">The sequence shown here is derived from an EMBL/GenBank/DDBJ whole genome shotgun (WGS) entry which is preliminary data.</text>
</comment>